<gene>
    <name evidence="1" type="ORF">S01H1_71180</name>
</gene>
<organism evidence="1">
    <name type="scientific">marine sediment metagenome</name>
    <dbReference type="NCBI Taxonomy" id="412755"/>
    <lineage>
        <taxon>unclassified sequences</taxon>
        <taxon>metagenomes</taxon>
        <taxon>ecological metagenomes</taxon>
    </lineage>
</organism>
<accession>X0X840</accession>
<evidence type="ECO:0000313" key="1">
    <source>
        <dbReference type="EMBL" id="GAG39394.1"/>
    </source>
</evidence>
<proteinExistence type="predicted"/>
<reference evidence="1" key="1">
    <citation type="journal article" date="2014" name="Front. Microbiol.">
        <title>High frequency of phylogenetically diverse reductive dehalogenase-homologous genes in deep subseafloor sedimentary metagenomes.</title>
        <authorList>
            <person name="Kawai M."/>
            <person name="Futagami T."/>
            <person name="Toyoda A."/>
            <person name="Takaki Y."/>
            <person name="Nishi S."/>
            <person name="Hori S."/>
            <person name="Arai W."/>
            <person name="Tsubouchi T."/>
            <person name="Morono Y."/>
            <person name="Uchiyama I."/>
            <person name="Ito T."/>
            <person name="Fujiyama A."/>
            <person name="Inagaki F."/>
            <person name="Takami H."/>
        </authorList>
    </citation>
    <scope>NUCLEOTIDE SEQUENCE</scope>
    <source>
        <strain evidence="1">Expedition CK06-06</strain>
    </source>
</reference>
<feature type="non-terminal residue" evidence="1">
    <location>
        <position position="98"/>
    </location>
</feature>
<sequence length="98" mass="11654">MVIFICKAFSCIVSKRKKVTWKLNIDGHSELIDKAGYKDDEDCRNFVRVEIAPKNGSYLSPDTWVFKIDETERPRWFSPSHEVVCWDAHKIWMKQLYK</sequence>
<dbReference type="AlphaFoldDB" id="X0X840"/>
<dbReference type="EMBL" id="BARS01047383">
    <property type="protein sequence ID" value="GAG39394.1"/>
    <property type="molecule type" value="Genomic_DNA"/>
</dbReference>
<protein>
    <submittedName>
        <fullName evidence="1">Uncharacterized protein</fullName>
    </submittedName>
</protein>
<name>X0X840_9ZZZZ</name>
<comment type="caution">
    <text evidence="1">The sequence shown here is derived from an EMBL/GenBank/DDBJ whole genome shotgun (WGS) entry which is preliminary data.</text>
</comment>